<dbReference type="GO" id="GO:0005576">
    <property type="term" value="C:extracellular region"/>
    <property type="evidence" value="ECO:0007669"/>
    <property type="project" value="InterPro"/>
</dbReference>
<keyword evidence="1" id="KW-0732">Signal</keyword>
<evidence type="ECO:0000259" key="2">
    <source>
        <dbReference type="Pfam" id="PF00711"/>
    </source>
</evidence>
<dbReference type="InterPro" id="IPR001855">
    <property type="entry name" value="Defensin_beta-like"/>
</dbReference>
<reference evidence="3 4" key="1">
    <citation type="submission" date="2019-09" db="EMBL/GenBank/DDBJ databases">
        <title>Bird 10,000 Genomes (B10K) Project - Family phase.</title>
        <authorList>
            <person name="Zhang G."/>
        </authorList>
    </citation>
    <scope>NUCLEOTIDE SEQUENCE [LARGE SCALE GENOMIC DNA]</scope>
    <source>
        <strain evidence="3">OUT-0051</strain>
        <tissue evidence="3">Kidney</tissue>
    </source>
</reference>
<dbReference type="Proteomes" id="UP000525565">
    <property type="component" value="Unassembled WGS sequence"/>
</dbReference>
<evidence type="ECO:0000256" key="1">
    <source>
        <dbReference type="SAM" id="SignalP"/>
    </source>
</evidence>
<feature type="non-terminal residue" evidence="3">
    <location>
        <position position="1"/>
    </location>
</feature>
<feature type="signal peptide" evidence="1">
    <location>
        <begin position="1"/>
        <end position="18"/>
    </location>
</feature>
<feature type="domain" description="Beta-defensin-like" evidence="2">
    <location>
        <begin position="20"/>
        <end position="52"/>
    </location>
</feature>
<evidence type="ECO:0000313" key="4">
    <source>
        <dbReference type="Proteomes" id="UP000525565"/>
    </source>
</evidence>
<proteinExistence type="predicted"/>
<feature type="non-terminal residue" evidence="3">
    <location>
        <position position="54"/>
    </location>
</feature>
<accession>A0A7K7LFL1</accession>
<sequence length="54" mass="5920">VAIIFLMAYHACLSIAAGSTLRCIRRGGICRFGNCVFPERHIGRCSGFQPCCSR</sequence>
<organism evidence="3 4">
    <name type="scientific">Asarcornis scutulata</name>
    <dbReference type="NCBI Taxonomy" id="75869"/>
    <lineage>
        <taxon>Eukaryota</taxon>
        <taxon>Metazoa</taxon>
        <taxon>Chordata</taxon>
        <taxon>Craniata</taxon>
        <taxon>Vertebrata</taxon>
        <taxon>Euteleostomi</taxon>
        <taxon>Archelosauria</taxon>
        <taxon>Archosauria</taxon>
        <taxon>Dinosauria</taxon>
        <taxon>Saurischia</taxon>
        <taxon>Theropoda</taxon>
        <taxon>Coelurosauria</taxon>
        <taxon>Aves</taxon>
        <taxon>Neognathae</taxon>
        <taxon>Galloanserae</taxon>
        <taxon>Anseriformes</taxon>
        <taxon>Anatidae</taxon>
        <taxon>Anatinae</taxon>
        <taxon>Asarcornis</taxon>
    </lineage>
</organism>
<dbReference type="Pfam" id="PF00711">
    <property type="entry name" value="Defensin_beta"/>
    <property type="match status" value="1"/>
</dbReference>
<dbReference type="GO" id="GO:0006952">
    <property type="term" value="P:defense response"/>
    <property type="evidence" value="ECO:0007669"/>
    <property type="project" value="InterPro"/>
</dbReference>
<keyword evidence="4" id="KW-1185">Reference proteome</keyword>
<feature type="chain" id="PRO_5029905546" evidence="1">
    <location>
        <begin position="19"/>
        <end position="54"/>
    </location>
</feature>
<dbReference type="SUPFAM" id="SSF57392">
    <property type="entry name" value="Defensin-like"/>
    <property type="match status" value="1"/>
</dbReference>
<protein>
    <submittedName>
        <fullName evidence="3">GLL3 protein</fullName>
    </submittedName>
</protein>
<comment type="caution">
    <text evidence="3">The sequence shown here is derived from an EMBL/GenBank/DDBJ whole genome shotgun (WGS) entry which is preliminary data.</text>
</comment>
<dbReference type="EMBL" id="VZSO01003370">
    <property type="protein sequence ID" value="NWZ29760.1"/>
    <property type="molecule type" value="Genomic_DNA"/>
</dbReference>
<dbReference type="AlphaFoldDB" id="A0A7K7LFL1"/>
<evidence type="ECO:0000313" key="3">
    <source>
        <dbReference type="EMBL" id="NWZ29760.1"/>
    </source>
</evidence>
<name>A0A7K7LFL1_9AVES</name>
<gene>
    <name evidence="3" type="primary">Gal3_0</name>
    <name evidence="3" type="ORF">ASASCU_R16147</name>
</gene>